<dbReference type="GO" id="GO:0016887">
    <property type="term" value="F:ATP hydrolysis activity"/>
    <property type="evidence" value="ECO:0007669"/>
    <property type="project" value="InterPro"/>
</dbReference>
<feature type="region of interest" description="A; substrate-binding" evidence="10">
    <location>
        <begin position="1"/>
        <end position="354"/>
    </location>
</feature>
<dbReference type="FunFam" id="3.30.565.10:FF:000009">
    <property type="entry name" value="Molecular chaperone HtpG"/>
    <property type="match status" value="1"/>
</dbReference>
<accession>A0A0X8X890</accession>
<evidence type="ECO:0000256" key="7">
    <source>
        <dbReference type="ARBA" id="ARBA00023186"/>
    </source>
</evidence>
<evidence type="ECO:0000259" key="14">
    <source>
        <dbReference type="SMART" id="SM00387"/>
    </source>
</evidence>
<dbReference type="InterPro" id="IPR001404">
    <property type="entry name" value="Hsp90_fam"/>
</dbReference>
<evidence type="ECO:0000256" key="10">
    <source>
        <dbReference type="HAMAP-Rule" id="MF_00505"/>
    </source>
</evidence>
<comment type="similarity">
    <text evidence="2 10">Belongs to the heat shock protein 90 family.</text>
</comment>
<dbReference type="KEGG" id="hhk:HH1059_06480"/>
<sequence length="645" mass="73948">MSSGTDTQTLEFQAEVQQLLNLMIHSVYSNREVFLRELISNASDAIDKLRFEALKQESLFEDDPELKIRVDFDAEQRTVTITDNGIGMDRDDVVENLGTIAHSGTKRFLEQMTGDQQKDAQLIGQFGVGFYSAFVVADKVEVFSRKAGVEPQYGVHWSSEGKGAYTIETIERSQRGTAVVLHLPQEQEEFCDGMRLRHIIRKYSDHISVPIEMPAQSGSAPQQSEEKGAEQGEEEQEQTPQWEVVNRASALWMRPKSEISDEEYKELYKHVAHDFEEPLTWLHNHVEGRQSYVSLLYIPKRPPFDLFEQKPAHGVKLYVRRVFITEDTEHLLPRYLRFVRGVVDSDDLPLNISREMLQHNPMISSIRSASVKRILDRLERMAKNEPQMYAEFWESFGRVLKEGIAEDHGNREKIAKLLRFSSTYEEKETPDVSLDDYIGRMNEGQNKIYYVTAESFNAARNSPHLEVFRRHGIEVLLLPDPVDEWLVAHLNEYEGKQLVSIAKGELDLDQLTGEQAEQEKAQREEKEQAYKDLCSRLQEKLNDKVSEVRVSHRLTDSPACLVVGEYDFGVGMQRLLQAAGHNFPAGKPALEINPDHQLIKRLDNEAEQRLQDWALTLYEQSLLAEGGQLEDPAAYVKRVNSLLTE</sequence>
<feature type="region of interest" description="Disordered" evidence="13">
    <location>
        <begin position="213"/>
        <end position="240"/>
    </location>
</feature>
<keyword evidence="3 10" id="KW-0963">Cytoplasm</keyword>
<feature type="binding site" evidence="11">
    <location>
        <position position="37"/>
    </location>
    <ligand>
        <name>ATP</name>
        <dbReference type="ChEBI" id="CHEBI:30616"/>
    </ligand>
</feature>
<keyword evidence="12" id="KW-0175">Coiled coil</keyword>
<feature type="binding site" evidence="11">
    <location>
        <begin position="125"/>
        <end position="130"/>
    </location>
    <ligand>
        <name>ATP</name>
        <dbReference type="ChEBI" id="CHEBI:30616"/>
    </ligand>
</feature>
<feature type="domain" description="Histidine kinase/HSP90-like ATPase" evidence="14">
    <location>
        <begin position="30"/>
        <end position="187"/>
    </location>
</feature>
<evidence type="ECO:0000256" key="11">
    <source>
        <dbReference type="PIRSR" id="PIRSR002583-1"/>
    </source>
</evidence>
<dbReference type="InterPro" id="IPR036890">
    <property type="entry name" value="HATPase_C_sf"/>
</dbReference>
<dbReference type="InterPro" id="IPR037196">
    <property type="entry name" value="HSP90_C"/>
</dbReference>
<dbReference type="Gene3D" id="3.40.50.11260">
    <property type="match status" value="1"/>
</dbReference>
<dbReference type="SUPFAM" id="SSF54211">
    <property type="entry name" value="Ribosomal protein S5 domain 2-like"/>
    <property type="match status" value="1"/>
</dbReference>
<feature type="region of interest" description="C" evidence="10">
    <location>
        <begin position="575"/>
        <end position="645"/>
    </location>
</feature>
<dbReference type="InterPro" id="IPR003594">
    <property type="entry name" value="HATPase_dom"/>
</dbReference>
<proteinExistence type="inferred from homology"/>
<evidence type="ECO:0000256" key="12">
    <source>
        <dbReference type="SAM" id="Coils"/>
    </source>
</evidence>
<dbReference type="HAMAP" id="MF_00505">
    <property type="entry name" value="HSP90"/>
    <property type="match status" value="1"/>
</dbReference>
<dbReference type="RefSeq" id="WP_096408244.1">
    <property type="nucleotide sequence ID" value="NZ_AP017372.2"/>
</dbReference>
<keyword evidence="5 10" id="KW-0067">ATP-binding</keyword>
<feature type="coiled-coil region" evidence="12">
    <location>
        <begin position="508"/>
        <end position="543"/>
    </location>
</feature>
<dbReference type="SUPFAM" id="SSF55874">
    <property type="entry name" value="ATPase domain of HSP90 chaperone/DNA topoisomerase II/histidine kinase"/>
    <property type="match status" value="1"/>
</dbReference>
<dbReference type="EMBL" id="AP017372">
    <property type="protein sequence ID" value="BAU57335.1"/>
    <property type="molecule type" value="Genomic_DNA"/>
</dbReference>
<evidence type="ECO:0000313" key="15">
    <source>
        <dbReference type="EMBL" id="BAU57335.1"/>
    </source>
</evidence>
<evidence type="ECO:0000256" key="6">
    <source>
        <dbReference type="ARBA" id="ARBA00023016"/>
    </source>
</evidence>
<evidence type="ECO:0000256" key="9">
    <source>
        <dbReference type="ARBA" id="ARBA00070675"/>
    </source>
</evidence>
<dbReference type="GO" id="GO:0140662">
    <property type="term" value="F:ATP-dependent protein folding chaperone"/>
    <property type="evidence" value="ECO:0007669"/>
    <property type="project" value="InterPro"/>
</dbReference>
<keyword evidence="6 10" id="KW-0346">Stress response</keyword>
<dbReference type="OrthoDB" id="9802640at2"/>
<dbReference type="InterPro" id="IPR020575">
    <property type="entry name" value="Hsp90_N"/>
</dbReference>
<evidence type="ECO:0000256" key="2">
    <source>
        <dbReference type="ARBA" id="ARBA00008239"/>
    </source>
</evidence>
<dbReference type="NCBIfam" id="NF003555">
    <property type="entry name" value="PRK05218.1"/>
    <property type="match status" value="1"/>
</dbReference>
<evidence type="ECO:0000256" key="1">
    <source>
        <dbReference type="ARBA" id="ARBA00004496"/>
    </source>
</evidence>
<dbReference type="Gene3D" id="3.30.230.80">
    <property type="match status" value="1"/>
</dbReference>
<feature type="binding site" evidence="11">
    <location>
        <position position="83"/>
    </location>
    <ligand>
        <name>ATP</name>
        <dbReference type="ChEBI" id="CHEBI:30616"/>
    </ligand>
</feature>
<reference evidence="15" key="1">
    <citation type="submission" date="2016-02" db="EMBL/GenBank/DDBJ databases">
        <title>Halorhodospira halochloris DSM-1059 complete genome, version 2.</title>
        <authorList>
            <person name="Tsukatani Y."/>
        </authorList>
    </citation>
    <scope>NUCLEOTIDE SEQUENCE</scope>
    <source>
        <strain evidence="15">DSM 1059</strain>
    </source>
</reference>
<dbReference type="InterPro" id="IPR020568">
    <property type="entry name" value="Ribosomal_Su5_D2-typ_SF"/>
</dbReference>
<comment type="caution">
    <text evidence="10">Lacks conserved residue(s) required for the propagation of feature annotation.</text>
</comment>
<dbReference type="PROSITE" id="PS00298">
    <property type="entry name" value="HSP90"/>
    <property type="match status" value="1"/>
</dbReference>
<dbReference type="Pfam" id="PF13589">
    <property type="entry name" value="HATPase_c_3"/>
    <property type="match status" value="1"/>
</dbReference>
<feature type="binding site" evidence="11">
    <location>
        <position position="96"/>
    </location>
    <ligand>
        <name>ATP</name>
        <dbReference type="ChEBI" id="CHEBI:30616"/>
    </ligand>
</feature>
<feature type="binding site" evidence="11">
    <location>
        <position position="41"/>
    </location>
    <ligand>
        <name>ATP</name>
        <dbReference type="ChEBI" id="CHEBI:30616"/>
    </ligand>
</feature>
<comment type="function">
    <text evidence="8 10">Molecular chaperone. Has ATPase activity.</text>
</comment>
<comment type="subunit">
    <text evidence="10">Homodimer.</text>
</comment>
<dbReference type="Pfam" id="PF00183">
    <property type="entry name" value="HSP90"/>
    <property type="match status" value="1"/>
</dbReference>
<dbReference type="Gene3D" id="1.20.120.790">
    <property type="entry name" value="Heat shock protein 90, C-terminal domain"/>
    <property type="match status" value="1"/>
</dbReference>
<dbReference type="InterPro" id="IPR019805">
    <property type="entry name" value="Heat_shock_protein_90_CS"/>
</dbReference>
<protein>
    <recommendedName>
        <fullName evidence="9 10">Chaperone protein HtpG</fullName>
    </recommendedName>
    <alternativeName>
        <fullName evidence="10">Heat shock protein HtpG</fullName>
    </alternativeName>
    <alternativeName>
        <fullName evidence="10">High temperature protein G</fullName>
    </alternativeName>
</protein>
<evidence type="ECO:0000256" key="4">
    <source>
        <dbReference type="ARBA" id="ARBA00022741"/>
    </source>
</evidence>
<dbReference type="AlphaFoldDB" id="A0A0X8X890"/>
<feature type="binding site" evidence="11">
    <location>
        <position position="354"/>
    </location>
    <ligand>
        <name>ATP</name>
        <dbReference type="ChEBI" id="CHEBI:30616"/>
    </ligand>
</feature>
<dbReference type="GO" id="GO:0005737">
    <property type="term" value="C:cytoplasm"/>
    <property type="evidence" value="ECO:0007669"/>
    <property type="project" value="UniProtKB-SubCell"/>
</dbReference>
<dbReference type="SUPFAM" id="SSF110942">
    <property type="entry name" value="HSP90 C-terminal domain"/>
    <property type="match status" value="1"/>
</dbReference>
<feature type="binding site" evidence="11">
    <location>
        <begin position="103"/>
        <end position="104"/>
    </location>
    <ligand>
        <name>ATP</name>
        <dbReference type="ChEBI" id="CHEBI:30616"/>
    </ligand>
</feature>
<feature type="binding site" evidence="11">
    <location>
        <position position="177"/>
    </location>
    <ligand>
        <name>ATP</name>
        <dbReference type="ChEBI" id="CHEBI:30616"/>
    </ligand>
</feature>
<dbReference type="Proteomes" id="UP000218890">
    <property type="component" value="Chromosome"/>
</dbReference>
<dbReference type="PRINTS" id="PR00775">
    <property type="entry name" value="HEATSHOCK90"/>
</dbReference>
<dbReference type="GO" id="GO:0005524">
    <property type="term" value="F:ATP binding"/>
    <property type="evidence" value="ECO:0007669"/>
    <property type="project" value="UniProtKB-UniRule"/>
</dbReference>
<keyword evidence="4 10" id="KW-0547">Nucleotide-binding</keyword>
<dbReference type="FunFam" id="3.30.230.80:FF:000002">
    <property type="entry name" value="Molecular chaperone HtpG"/>
    <property type="match status" value="1"/>
</dbReference>
<evidence type="ECO:0000256" key="13">
    <source>
        <dbReference type="SAM" id="MobiDB-lite"/>
    </source>
</evidence>
<gene>
    <name evidence="10 15" type="primary">htpG</name>
    <name evidence="15" type="ORF">HH1059_06480</name>
</gene>
<evidence type="ECO:0000256" key="8">
    <source>
        <dbReference type="ARBA" id="ARBA00058590"/>
    </source>
</evidence>
<evidence type="ECO:0000256" key="5">
    <source>
        <dbReference type="ARBA" id="ARBA00022840"/>
    </source>
</evidence>
<evidence type="ECO:0000256" key="3">
    <source>
        <dbReference type="ARBA" id="ARBA00022490"/>
    </source>
</evidence>
<keyword evidence="7 10" id="KW-0143">Chaperone</keyword>
<dbReference type="PIRSF" id="PIRSF002583">
    <property type="entry name" value="Hsp90"/>
    <property type="match status" value="1"/>
</dbReference>
<evidence type="ECO:0000313" key="16">
    <source>
        <dbReference type="Proteomes" id="UP000218890"/>
    </source>
</evidence>
<comment type="subcellular location">
    <subcellularLocation>
        <location evidence="1 10">Cytoplasm</location>
    </subcellularLocation>
</comment>
<name>A0A0X8X890_HALHR</name>
<feature type="binding site" evidence="11">
    <location>
        <position position="88"/>
    </location>
    <ligand>
        <name>ATP</name>
        <dbReference type="ChEBI" id="CHEBI:30616"/>
    </ligand>
</feature>
<dbReference type="PANTHER" id="PTHR11528">
    <property type="entry name" value="HEAT SHOCK PROTEIN 90 FAMILY MEMBER"/>
    <property type="match status" value="1"/>
</dbReference>
<dbReference type="Gene3D" id="3.30.565.10">
    <property type="entry name" value="Histidine kinase-like ATPase, C-terminal domain"/>
    <property type="match status" value="1"/>
</dbReference>
<organism evidence="15 16">
    <name type="scientific">Halorhodospira halochloris</name>
    <name type="common">Ectothiorhodospira halochloris</name>
    <dbReference type="NCBI Taxonomy" id="1052"/>
    <lineage>
        <taxon>Bacteria</taxon>
        <taxon>Pseudomonadati</taxon>
        <taxon>Pseudomonadota</taxon>
        <taxon>Gammaproteobacteria</taxon>
        <taxon>Chromatiales</taxon>
        <taxon>Ectothiorhodospiraceae</taxon>
        <taxon>Halorhodospira</taxon>
    </lineage>
</organism>
<dbReference type="CDD" id="cd16927">
    <property type="entry name" value="HATPase_Hsp90-like"/>
    <property type="match status" value="1"/>
</dbReference>
<keyword evidence="16" id="KW-1185">Reference proteome</keyword>
<dbReference type="GO" id="GO:0051082">
    <property type="term" value="F:unfolded protein binding"/>
    <property type="evidence" value="ECO:0007669"/>
    <property type="project" value="UniProtKB-UniRule"/>
</dbReference>
<dbReference type="SMART" id="SM00387">
    <property type="entry name" value="HATPase_c"/>
    <property type="match status" value="1"/>
</dbReference>